<dbReference type="EC" id="2.7.2.4" evidence="14"/>
<dbReference type="CDD" id="cd04913">
    <property type="entry name" value="ACT_AKii-LysC-BS-like_1"/>
    <property type="match status" value="1"/>
</dbReference>
<keyword evidence="7 14" id="KW-0808">Transferase</keyword>
<dbReference type="Pfam" id="PF22468">
    <property type="entry name" value="ACT_9"/>
    <property type="match status" value="1"/>
</dbReference>
<dbReference type="InterPro" id="IPR054352">
    <property type="entry name" value="ACT_Aspartokinase"/>
</dbReference>
<dbReference type="NCBIfam" id="TIGR00656">
    <property type="entry name" value="asp_kin_monofn"/>
    <property type="match status" value="1"/>
</dbReference>
<feature type="domain" description="ACT" evidence="16">
    <location>
        <begin position="264"/>
        <end position="338"/>
    </location>
</feature>
<dbReference type="CDD" id="cd04261">
    <property type="entry name" value="AAK_AKii-LysC-BS"/>
    <property type="match status" value="1"/>
</dbReference>
<evidence type="ECO:0000313" key="17">
    <source>
        <dbReference type="EMBL" id="WFD08900.1"/>
    </source>
</evidence>
<organism evidence="17 18">
    <name type="scientific">Tepidibacter hydrothermalis</name>
    <dbReference type="NCBI Taxonomy" id="3036126"/>
    <lineage>
        <taxon>Bacteria</taxon>
        <taxon>Bacillati</taxon>
        <taxon>Bacillota</taxon>
        <taxon>Clostridia</taxon>
        <taxon>Peptostreptococcales</taxon>
        <taxon>Peptostreptococcaceae</taxon>
        <taxon>Tepidibacter</taxon>
    </lineage>
</organism>
<evidence type="ECO:0000256" key="11">
    <source>
        <dbReference type="ARBA" id="ARBA00022915"/>
    </source>
</evidence>
<sequence>MKNIVVQKYGGSSVGSIDRIKNVAKQVVKAKHENNKVVVVVSAMGNTTNELIEKAIKINKNPSSREMDMLLSTGEQMSIALLAMAIQELNEDVISLNGYQCKIITDDKHKKARISDIDTTRIKNELQKGKIVIVAGFQGVSQNNDITTLGRGGSDTTAVALAAILNATKCEIYTDVDGVYTSDPRIVKGAKLLEKISYDEMLELASLGAKVLHPRCVELARKYNVALVVKSSFNECKGTEVVEVNKVENVLVRGVSLDEKIAKVSILEVPDEPGISYQLFDILSKYNIQVDMIIQNVNRENVNDISFTVNTEDLKEVQRISNELKDKINAKDIVTDESVSKISVVGIGISGSSNVASAFFRNLYELGVNIQMISTSEIKISCIIDKKKGREALEYVNQKFRLCSDNYVFEEKVV</sequence>
<dbReference type="Pfam" id="PF00696">
    <property type="entry name" value="AA_kinase"/>
    <property type="match status" value="1"/>
</dbReference>
<dbReference type="NCBIfam" id="NF005155">
    <property type="entry name" value="PRK06635.1-4"/>
    <property type="match status" value="1"/>
</dbReference>
<dbReference type="InterPro" id="IPR001341">
    <property type="entry name" value="Asp_kinase"/>
</dbReference>
<dbReference type="PROSITE" id="PS00324">
    <property type="entry name" value="ASPARTOKINASE"/>
    <property type="match status" value="1"/>
</dbReference>
<dbReference type="Gene3D" id="3.40.1160.10">
    <property type="entry name" value="Acetylglutamate kinase-like"/>
    <property type="match status" value="1"/>
</dbReference>
<evidence type="ECO:0000256" key="1">
    <source>
        <dbReference type="ARBA" id="ARBA00003121"/>
    </source>
</evidence>
<evidence type="ECO:0000256" key="8">
    <source>
        <dbReference type="ARBA" id="ARBA00022741"/>
    </source>
</evidence>
<dbReference type="InterPro" id="IPR045865">
    <property type="entry name" value="ACT-like_dom_sf"/>
</dbReference>
<protein>
    <recommendedName>
        <fullName evidence="14">Aspartokinase</fullName>
        <ecNumber evidence="14">2.7.2.4</ecNumber>
    </recommendedName>
</protein>
<evidence type="ECO:0000256" key="10">
    <source>
        <dbReference type="ARBA" id="ARBA00022840"/>
    </source>
</evidence>
<keyword evidence="6 15" id="KW-0028">Amino-acid biosynthesis</keyword>
<dbReference type="Proteomes" id="UP001222800">
    <property type="component" value="Chromosome"/>
</dbReference>
<dbReference type="NCBIfam" id="TIGR00657">
    <property type="entry name" value="asp_kinases"/>
    <property type="match status" value="1"/>
</dbReference>
<dbReference type="EMBL" id="CP120733">
    <property type="protein sequence ID" value="WFD08900.1"/>
    <property type="molecule type" value="Genomic_DNA"/>
</dbReference>
<dbReference type="NCBIfam" id="NF005154">
    <property type="entry name" value="PRK06635.1-2"/>
    <property type="match status" value="1"/>
</dbReference>
<dbReference type="RefSeq" id="WP_277730817.1">
    <property type="nucleotide sequence ID" value="NZ_CP120733.1"/>
</dbReference>
<dbReference type="SUPFAM" id="SSF55021">
    <property type="entry name" value="ACT-like"/>
    <property type="match status" value="2"/>
</dbReference>
<dbReference type="InterPro" id="IPR001048">
    <property type="entry name" value="Asp/Glu/Uridylate_kinase"/>
</dbReference>
<evidence type="ECO:0000256" key="5">
    <source>
        <dbReference type="ARBA" id="ARBA00010122"/>
    </source>
</evidence>
<comment type="pathway">
    <text evidence="4 15">Amino-acid biosynthesis; L-threonine biosynthesis; L-threonine from L-aspartate: step 1/5.</text>
</comment>
<dbReference type="Gene3D" id="3.30.2130.10">
    <property type="entry name" value="VC0802-like"/>
    <property type="match status" value="1"/>
</dbReference>
<evidence type="ECO:0000256" key="6">
    <source>
        <dbReference type="ARBA" id="ARBA00022605"/>
    </source>
</evidence>
<evidence type="ECO:0000256" key="15">
    <source>
        <dbReference type="RuleBase" id="RU004249"/>
    </source>
</evidence>
<dbReference type="InterPro" id="IPR005260">
    <property type="entry name" value="Asp_kin_monofn"/>
</dbReference>
<gene>
    <name evidence="17" type="ORF">P4S50_10915</name>
</gene>
<dbReference type="InterPro" id="IPR036393">
    <property type="entry name" value="AceGlu_kinase-like_sf"/>
</dbReference>
<evidence type="ECO:0000256" key="9">
    <source>
        <dbReference type="ARBA" id="ARBA00022777"/>
    </source>
</evidence>
<comment type="similarity">
    <text evidence="5 14">Belongs to the aspartokinase family.</text>
</comment>
<name>A0ABY8E7M5_9FIRM</name>
<comment type="pathway">
    <text evidence="3 15">Amino-acid biosynthesis; L-methionine biosynthesis via de novo pathway; L-homoserine from L-aspartate: step 1/3.</text>
</comment>
<comment type="pathway">
    <text evidence="2 15">Amino-acid biosynthesis; L-lysine biosynthesis via DAP pathway; (S)-tetrahydrodipicolinate from L-aspartate: step 1/4.</text>
</comment>
<dbReference type="GO" id="GO:0004072">
    <property type="term" value="F:aspartate kinase activity"/>
    <property type="evidence" value="ECO:0007669"/>
    <property type="project" value="UniProtKB-EC"/>
</dbReference>
<keyword evidence="8" id="KW-0547">Nucleotide-binding</keyword>
<evidence type="ECO:0000259" key="16">
    <source>
        <dbReference type="PROSITE" id="PS51671"/>
    </source>
</evidence>
<keyword evidence="9 14" id="KW-0418">Kinase</keyword>
<keyword evidence="10" id="KW-0067">ATP-binding</keyword>
<proteinExistence type="inferred from homology"/>
<evidence type="ECO:0000256" key="13">
    <source>
        <dbReference type="ARBA" id="ARBA00047872"/>
    </source>
</evidence>
<reference evidence="17 18" key="1">
    <citation type="submission" date="2023-03" db="EMBL/GenBank/DDBJ databases">
        <title>Complete genome sequence of Tepidibacter sp. SWIR-1, isolated from a deep-sea hydrothermal vent.</title>
        <authorList>
            <person name="Li X."/>
        </authorList>
    </citation>
    <scope>NUCLEOTIDE SEQUENCE [LARGE SCALE GENOMIC DNA]</scope>
    <source>
        <strain evidence="17 18">SWIR-1</strain>
    </source>
</reference>
<dbReference type="Pfam" id="PF01842">
    <property type="entry name" value="ACT"/>
    <property type="match status" value="1"/>
</dbReference>
<dbReference type="PANTHER" id="PTHR21499:SF3">
    <property type="entry name" value="ASPARTOKINASE"/>
    <property type="match status" value="1"/>
</dbReference>
<comment type="function">
    <text evidence="1">Catalyzes the phosphorylation of the beta-carboxyl group of aspartic acid with ATP to yield 4-phospho-L-aspartate, which is involved in the branched biosynthetic pathway leading to the biosynthesis of amino acids threonine, isoleucine and methionine.</text>
</comment>
<dbReference type="PIRSF" id="PIRSF000726">
    <property type="entry name" value="Asp_kin"/>
    <property type="match status" value="1"/>
</dbReference>
<evidence type="ECO:0000313" key="18">
    <source>
        <dbReference type="Proteomes" id="UP001222800"/>
    </source>
</evidence>
<dbReference type="InterPro" id="IPR002912">
    <property type="entry name" value="ACT_dom"/>
</dbReference>
<accession>A0ABY8E7M5</accession>
<dbReference type="CDD" id="cd04923">
    <property type="entry name" value="ACT_AK-LysC-DapG-like_2"/>
    <property type="match status" value="1"/>
</dbReference>
<keyword evidence="18" id="KW-1185">Reference proteome</keyword>
<evidence type="ECO:0000256" key="3">
    <source>
        <dbReference type="ARBA" id="ARBA00004986"/>
    </source>
</evidence>
<dbReference type="InterPro" id="IPR018042">
    <property type="entry name" value="Aspartate_kinase_CS"/>
</dbReference>
<evidence type="ECO:0000256" key="12">
    <source>
        <dbReference type="ARBA" id="ARBA00023154"/>
    </source>
</evidence>
<comment type="catalytic activity">
    <reaction evidence="13 14">
        <text>L-aspartate + ATP = 4-phospho-L-aspartate + ADP</text>
        <dbReference type="Rhea" id="RHEA:23776"/>
        <dbReference type="ChEBI" id="CHEBI:29991"/>
        <dbReference type="ChEBI" id="CHEBI:30616"/>
        <dbReference type="ChEBI" id="CHEBI:57535"/>
        <dbReference type="ChEBI" id="CHEBI:456216"/>
        <dbReference type="EC" id="2.7.2.4"/>
    </reaction>
</comment>
<dbReference type="PROSITE" id="PS51671">
    <property type="entry name" value="ACT"/>
    <property type="match status" value="1"/>
</dbReference>
<dbReference type="SUPFAM" id="SSF53633">
    <property type="entry name" value="Carbamate kinase-like"/>
    <property type="match status" value="1"/>
</dbReference>
<dbReference type="PANTHER" id="PTHR21499">
    <property type="entry name" value="ASPARTATE KINASE"/>
    <property type="match status" value="1"/>
</dbReference>
<evidence type="ECO:0000256" key="7">
    <source>
        <dbReference type="ARBA" id="ARBA00022679"/>
    </source>
</evidence>
<keyword evidence="12" id="KW-0457">Lysine biosynthesis</keyword>
<evidence type="ECO:0000256" key="2">
    <source>
        <dbReference type="ARBA" id="ARBA00004766"/>
    </source>
</evidence>
<evidence type="ECO:0000256" key="4">
    <source>
        <dbReference type="ARBA" id="ARBA00005139"/>
    </source>
</evidence>
<dbReference type="InterPro" id="IPR041740">
    <property type="entry name" value="AKii-LysC-BS"/>
</dbReference>
<evidence type="ECO:0000256" key="14">
    <source>
        <dbReference type="RuleBase" id="RU003448"/>
    </source>
</evidence>
<keyword evidence="11" id="KW-0220">Diaminopimelate biosynthesis</keyword>